<dbReference type="NCBIfam" id="TIGR01720">
    <property type="entry name" value="NRPS-para261"/>
    <property type="match status" value="1"/>
</dbReference>
<dbReference type="PRINTS" id="PR00154">
    <property type="entry name" value="AMPBINDING"/>
</dbReference>
<dbReference type="PROSITE" id="PS00012">
    <property type="entry name" value="PHOSPHOPANTETHEINE"/>
    <property type="match status" value="1"/>
</dbReference>
<sequence length="1510" mass="173424">MSGFNLDQPVETFSLSHPQKRIWVVEKIHPGTSLYHLTAVSFKKKTVHFDALEKAILTYIREQDSTRTRFIEHQNEVYQYIRKFEPFSVEMIDFSESAQPQEAFNTWYEQCAQQTFDFENSPLFYFALVKLSINESGYMFKFHHLIADGWSIGSMINSIWDLYAHIIQTKDLPPIKSNSYVDFITSEQKYLESARFLKNKTFWLDKFRTLPENNLEGSSNEIEGKRTTYWLDPALSQTIKTFVGEMGCSLNTFFVSVVVLYLHKVERQKDIVIGTPVLNRSGKKEKEMFGMFTSTMPYRIQIEDQMTIIDLLKYVNEDLSKCYYHQKYPYDLLVRDLEMKKASSQNLFDFCVNYYNTKLVTEIEGDSIETTELYAGSQLYALQMVIKDWAADGSLMINCDYKISAYTNEQIERMFSRLYHVIELIIADPLQKITDISVVSSLEKDRLLNEWNATSANYPTNKLIHQLIEDQVERTPDHIAICFESKQLTYRELNQQSNRLARKLRELGVGRNTIVAMMVSHSPEVIIGILAVLKAGGAYVPVDPDYPMERIQYILEDSGAHLLLTNVSVPEESLFNGKIIDLRDLRLYEGDVTNLQAINATDDLVYLIYTSGSTGKPKGVMIEQQGLVNYIWWARKMYIREQSEAFALYSSLSFDLTVTSVFIPLINGNRINIYASEQSEFVLYRILEENNSHIIKLTPSHLTLLKDLDLKESVVRRFIVGGEDLKASLARSTYNSFGGNIEIYNEYGPTETVVGCMIYRYDTNQDLSGSVPIGKPADNVQLYILDEQLNLLPEGAIGELYISGDGVARGYRNRQDMTQDRFLPNPFVTDTRLYRTGDLVRYNSSGQMDYLGRIDNQVKIRGFRIELGEIESQIIDEMGVYDAVVIDRTQEDGSTYLCAYYIADREISEGELRGSLLSRLPGYMVPTYFVRVDQIPLTPNGKVDRTKLPEVIKKDVLPETADQPINVIEEVLIQTYQTILNVNRIGRRHNFYHMGGDSIKAIQIAAKLNEAGLKVKVKDILALPVLFELAAVLSFHDKSSQMQIQQKPAEGDISALPITSWFFEQAFTKEDHWHQSVLLKLKQPMHLREVKLIVNELIAHHDSLRINYRRESRTLFYNSSHLQALDLVEEIDLTGFTNKQQQEKMIEHGYRIKSQFNIENDPLFRACLFVTDTLGGRTLLLTAHHLVIDAVSWRILLDDFTLLADQFRHTGKLQLPQKTHSYQVWAEFLQAYGKEEGLKELSYWRKVIENGNEFTAMYKDNSISNSLPSQQHMIHAQLEVEETRLLLTEANTAYRTEANDLLVLTLGLAVRNLTQRENIVLELEGHGREELSDDIDLTRTLGWFTSLYPVLLHLTGHDYADLIKSVKEQLRTIPHKGIGYGILRYISQSLPQSQGRSAIRFNYLGQMDNGFDNHLFQLLQDDSGADHAPENRLSCALDIIAAVIDGSLQITVTYDAASHEMNEIERFLTHFTKTLSELIHYCVYDAKKQFTPSDFDTASLLQSEIEMLFE</sequence>
<dbReference type="GO" id="GO:0017000">
    <property type="term" value="P:antibiotic biosynthetic process"/>
    <property type="evidence" value="ECO:0007669"/>
    <property type="project" value="UniProtKB-KW"/>
</dbReference>
<dbReference type="Gene3D" id="3.40.50.980">
    <property type="match status" value="2"/>
</dbReference>
<evidence type="ECO:0000256" key="4">
    <source>
        <dbReference type="ARBA" id="ARBA00022553"/>
    </source>
</evidence>
<dbReference type="InterPro" id="IPR036736">
    <property type="entry name" value="ACP-like_sf"/>
</dbReference>
<keyword evidence="3" id="KW-0596">Phosphopantetheine</keyword>
<dbReference type="Gene3D" id="3.30.559.10">
    <property type="entry name" value="Chloramphenicol acetyltransferase-like domain"/>
    <property type="match status" value="2"/>
</dbReference>
<comment type="caution">
    <text evidence="9">The sequence shown here is derived from an EMBL/GenBank/DDBJ whole genome shotgun (WGS) entry which is preliminary data.</text>
</comment>
<dbReference type="PROSITE" id="PS00455">
    <property type="entry name" value="AMP_BINDING"/>
    <property type="match status" value="1"/>
</dbReference>
<evidence type="ECO:0000259" key="8">
    <source>
        <dbReference type="PROSITE" id="PS50075"/>
    </source>
</evidence>
<keyword evidence="4" id="KW-0597">Phosphoprotein</keyword>
<reference evidence="9 10" key="1">
    <citation type="submission" date="2016-03" db="EMBL/GenBank/DDBJ databases">
        <title>Draft genome sequence of Paenibacillus glacialis DSM 22343.</title>
        <authorList>
            <person name="Shin S.-K."/>
            <person name="Yi H."/>
        </authorList>
    </citation>
    <scope>NUCLEOTIDE SEQUENCE [LARGE SCALE GENOMIC DNA]</scope>
    <source>
        <strain evidence="9 10">DSM 22343</strain>
    </source>
</reference>
<evidence type="ECO:0000256" key="2">
    <source>
        <dbReference type="ARBA" id="ARBA00006432"/>
    </source>
</evidence>
<dbReference type="NCBIfam" id="TIGR01733">
    <property type="entry name" value="AA-adenyl-dom"/>
    <property type="match status" value="1"/>
</dbReference>
<organism evidence="9 10">
    <name type="scientific">Paenibacillus glacialis</name>
    <dbReference type="NCBI Taxonomy" id="494026"/>
    <lineage>
        <taxon>Bacteria</taxon>
        <taxon>Bacillati</taxon>
        <taxon>Bacillota</taxon>
        <taxon>Bacilli</taxon>
        <taxon>Bacillales</taxon>
        <taxon>Paenibacillaceae</taxon>
        <taxon>Paenibacillus</taxon>
    </lineage>
</organism>
<evidence type="ECO:0000256" key="7">
    <source>
        <dbReference type="ARBA" id="ARBA00023268"/>
    </source>
</evidence>
<dbReference type="Pfam" id="PF00668">
    <property type="entry name" value="Condensation"/>
    <property type="match status" value="2"/>
</dbReference>
<dbReference type="InterPro" id="IPR045851">
    <property type="entry name" value="AMP-bd_C_sf"/>
</dbReference>
<dbReference type="Pfam" id="PF13193">
    <property type="entry name" value="AMP-binding_C"/>
    <property type="match status" value="1"/>
</dbReference>
<dbReference type="RefSeq" id="WP_068529606.1">
    <property type="nucleotide sequence ID" value="NZ_LVJH01000006.1"/>
</dbReference>
<evidence type="ECO:0000256" key="6">
    <source>
        <dbReference type="ARBA" id="ARBA00023194"/>
    </source>
</evidence>
<dbReference type="FunFam" id="2.30.38.10:FF:000001">
    <property type="entry name" value="Non-ribosomal peptide synthetase PvdI"/>
    <property type="match status" value="1"/>
</dbReference>
<dbReference type="Pfam" id="PF00550">
    <property type="entry name" value="PP-binding"/>
    <property type="match status" value="1"/>
</dbReference>
<dbReference type="InterPro" id="IPR020845">
    <property type="entry name" value="AMP-binding_CS"/>
</dbReference>
<dbReference type="InterPro" id="IPR010071">
    <property type="entry name" value="AA_adenyl_dom"/>
</dbReference>
<dbReference type="Gene3D" id="3.30.300.30">
    <property type="match status" value="1"/>
</dbReference>
<gene>
    <name evidence="9" type="ORF">PGLA_04930</name>
</gene>
<evidence type="ECO:0000256" key="3">
    <source>
        <dbReference type="ARBA" id="ARBA00022450"/>
    </source>
</evidence>
<evidence type="ECO:0000313" key="10">
    <source>
        <dbReference type="Proteomes" id="UP000076967"/>
    </source>
</evidence>
<dbReference type="Pfam" id="PF00501">
    <property type="entry name" value="AMP-binding"/>
    <property type="match status" value="1"/>
</dbReference>
<dbReference type="SUPFAM" id="SSF52777">
    <property type="entry name" value="CoA-dependent acyltransferases"/>
    <property type="match status" value="4"/>
</dbReference>
<dbReference type="PANTHER" id="PTHR45398">
    <property type="match status" value="1"/>
</dbReference>
<evidence type="ECO:0000313" key="9">
    <source>
        <dbReference type="EMBL" id="OAB44761.1"/>
    </source>
</evidence>
<keyword evidence="5" id="KW-0436">Ligase</keyword>
<keyword evidence="7" id="KW-0511">Multifunctional enzyme</keyword>
<feature type="domain" description="Carrier" evidence="8">
    <location>
        <begin position="963"/>
        <end position="1037"/>
    </location>
</feature>
<accession>A0A168MJM6</accession>
<dbReference type="GO" id="GO:0008610">
    <property type="term" value="P:lipid biosynthetic process"/>
    <property type="evidence" value="ECO:0007669"/>
    <property type="project" value="UniProtKB-ARBA"/>
</dbReference>
<dbReference type="PANTHER" id="PTHR45398:SF1">
    <property type="entry name" value="ENZYME, PUTATIVE (JCVI)-RELATED"/>
    <property type="match status" value="1"/>
</dbReference>
<dbReference type="FunFam" id="3.40.50.980:FF:000001">
    <property type="entry name" value="Non-ribosomal peptide synthetase"/>
    <property type="match status" value="1"/>
</dbReference>
<dbReference type="Gene3D" id="3.30.559.30">
    <property type="entry name" value="Nonribosomal peptide synthetase, condensation domain"/>
    <property type="match status" value="2"/>
</dbReference>
<dbReference type="SUPFAM" id="SSF47336">
    <property type="entry name" value="ACP-like"/>
    <property type="match status" value="1"/>
</dbReference>
<dbReference type="InterPro" id="IPR009081">
    <property type="entry name" value="PP-bd_ACP"/>
</dbReference>
<keyword evidence="6" id="KW-0045">Antibiotic biosynthesis</keyword>
<dbReference type="EMBL" id="LVJH01000006">
    <property type="protein sequence ID" value="OAB44761.1"/>
    <property type="molecule type" value="Genomic_DNA"/>
</dbReference>
<dbReference type="InterPro" id="IPR006162">
    <property type="entry name" value="Ppantetheine_attach_site"/>
</dbReference>
<proteinExistence type="inferred from homology"/>
<dbReference type="InterPro" id="IPR000873">
    <property type="entry name" value="AMP-dep_synth/lig_dom"/>
</dbReference>
<dbReference type="STRING" id="494026.PGLA_04930"/>
<dbReference type="InterPro" id="IPR023213">
    <property type="entry name" value="CAT-like_dom_sf"/>
</dbReference>
<dbReference type="Gene3D" id="2.30.38.10">
    <property type="entry name" value="Luciferase, Domain 3"/>
    <property type="match status" value="1"/>
</dbReference>
<comment type="similarity">
    <text evidence="2">Belongs to the ATP-dependent AMP-binding enzyme family.</text>
</comment>
<dbReference type="CDD" id="cd19534">
    <property type="entry name" value="E_NRPS"/>
    <property type="match status" value="1"/>
</dbReference>
<evidence type="ECO:0000256" key="5">
    <source>
        <dbReference type="ARBA" id="ARBA00022598"/>
    </source>
</evidence>
<dbReference type="SUPFAM" id="SSF56801">
    <property type="entry name" value="Acetyl-CoA synthetase-like"/>
    <property type="match status" value="1"/>
</dbReference>
<evidence type="ECO:0000256" key="1">
    <source>
        <dbReference type="ARBA" id="ARBA00001957"/>
    </source>
</evidence>
<dbReference type="InterPro" id="IPR020459">
    <property type="entry name" value="AMP-binding"/>
</dbReference>
<dbReference type="PROSITE" id="PS50075">
    <property type="entry name" value="CARRIER"/>
    <property type="match status" value="1"/>
</dbReference>
<dbReference type="OrthoDB" id="9765680at2"/>
<name>A0A168MJM6_9BACL</name>
<dbReference type="InterPro" id="IPR010060">
    <property type="entry name" value="NRPS_synth"/>
</dbReference>
<dbReference type="Proteomes" id="UP000076967">
    <property type="component" value="Unassembled WGS sequence"/>
</dbReference>
<dbReference type="Gene3D" id="1.10.1200.10">
    <property type="entry name" value="ACP-like"/>
    <property type="match status" value="1"/>
</dbReference>
<keyword evidence="10" id="KW-1185">Reference proteome</keyword>
<dbReference type="InterPro" id="IPR025110">
    <property type="entry name" value="AMP-bd_C"/>
</dbReference>
<comment type="cofactor">
    <cofactor evidence="1">
        <name>pantetheine 4'-phosphate</name>
        <dbReference type="ChEBI" id="CHEBI:47942"/>
    </cofactor>
</comment>
<dbReference type="GO" id="GO:0016874">
    <property type="term" value="F:ligase activity"/>
    <property type="evidence" value="ECO:0007669"/>
    <property type="project" value="UniProtKB-KW"/>
</dbReference>
<protein>
    <recommendedName>
        <fullName evidence="8">Carrier domain-containing protein</fullName>
    </recommendedName>
</protein>
<dbReference type="InterPro" id="IPR001242">
    <property type="entry name" value="Condensation_dom"/>
</dbReference>